<gene>
    <name evidence="8" type="ORF">DJ013_08935</name>
</gene>
<feature type="chain" id="PRO_5016432417" description="Ig-like domain-containing protein" evidence="6">
    <location>
        <begin position="35"/>
        <end position="2617"/>
    </location>
</feature>
<dbReference type="InterPro" id="IPR011050">
    <property type="entry name" value="Pectin_lyase_fold/virulence"/>
</dbReference>
<feature type="signal peptide" evidence="6">
    <location>
        <begin position="1"/>
        <end position="34"/>
    </location>
</feature>
<feature type="domain" description="Ig-like" evidence="7">
    <location>
        <begin position="2094"/>
        <end position="2203"/>
    </location>
</feature>
<dbReference type="InterPro" id="IPR035986">
    <property type="entry name" value="PKD_dom_sf"/>
</dbReference>
<dbReference type="OrthoDB" id="972285at2"/>
<dbReference type="Gene3D" id="2.60.40.10">
    <property type="entry name" value="Immunoglobulins"/>
    <property type="match status" value="2"/>
</dbReference>
<dbReference type="SUPFAM" id="SSF51126">
    <property type="entry name" value="Pectin lyase-like"/>
    <property type="match status" value="4"/>
</dbReference>
<keyword evidence="5" id="KW-0966">Cell projection</keyword>
<dbReference type="NCBIfam" id="NF045639">
    <property type="entry name" value="GCX_COOH"/>
    <property type="match status" value="1"/>
</dbReference>
<keyword evidence="3" id="KW-0963">Cytoplasm</keyword>
<dbReference type="EMBL" id="CP029480">
    <property type="protein sequence ID" value="AWV98287.1"/>
    <property type="molecule type" value="Genomic_DNA"/>
</dbReference>
<dbReference type="InterPro" id="IPR007110">
    <property type="entry name" value="Ig-like_dom"/>
</dbReference>
<dbReference type="Proteomes" id="UP000249873">
    <property type="component" value="Chromosome"/>
</dbReference>
<dbReference type="Gene3D" id="2.160.20.10">
    <property type="entry name" value="Single-stranded right-handed beta-helix, Pectin lyase-like"/>
    <property type="match status" value="4"/>
</dbReference>
<evidence type="ECO:0000256" key="2">
    <source>
        <dbReference type="ARBA" id="ARBA00004496"/>
    </source>
</evidence>
<evidence type="ECO:0000256" key="6">
    <source>
        <dbReference type="SAM" id="SignalP"/>
    </source>
</evidence>
<reference evidence="8 9" key="1">
    <citation type="submission" date="2018-05" db="EMBL/GenBank/DDBJ databases">
        <title>Complete genome sequence of Arcticibacterium luteifluviistationis SM1504T, a cytophagaceae bacterium isolated from Arctic surface seawater.</title>
        <authorList>
            <person name="Li Y."/>
            <person name="Qin Q.-L."/>
        </authorList>
    </citation>
    <scope>NUCLEOTIDE SEQUENCE [LARGE SCALE GENOMIC DNA]</scope>
    <source>
        <strain evidence="8 9">SM1504</strain>
    </source>
</reference>
<evidence type="ECO:0000259" key="7">
    <source>
        <dbReference type="PROSITE" id="PS50835"/>
    </source>
</evidence>
<protein>
    <recommendedName>
        <fullName evidence="7">Ig-like domain-containing protein</fullName>
    </recommendedName>
</protein>
<keyword evidence="4" id="KW-0969">Cilium</keyword>
<dbReference type="Pfam" id="PF22544">
    <property type="entry name" value="HYDIN_VesB_CFA65-like_Ig"/>
    <property type="match status" value="1"/>
</dbReference>
<dbReference type="SUPFAM" id="SSF49299">
    <property type="entry name" value="PKD domain"/>
    <property type="match status" value="1"/>
</dbReference>
<evidence type="ECO:0000313" key="8">
    <source>
        <dbReference type="EMBL" id="AWV98287.1"/>
    </source>
</evidence>
<evidence type="ECO:0000313" key="9">
    <source>
        <dbReference type="Proteomes" id="UP000249873"/>
    </source>
</evidence>
<dbReference type="PROSITE" id="PS50835">
    <property type="entry name" value="IG_LIKE"/>
    <property type="match status" value="1"/>
</dbReference>
<evidence type="ECO:0000256" key="3">
    <source>
        <dbReference type="ARBA" id="ARBA00022490"/>
    </source>
</evidence>
<evidence type="ECO:0000256" key="5">
    <source>
        <dbReference type="ARBA" id="ARBA00023273"/>
    </source>
</evidence>
<accession>A0A2Z4GAQ5</accession>
<keyword evidence="6" id="KW-0732">Signal</keyword>
<dbReference type="InterPro" id="IPR053879">
    <property type="entry name" value="HYDIN_VesB_CFA65-like_Ig"/>
</dbReference>
<comment type="subcellular location">
    <subcellularLocation>
        <location evidence="1">Cell projection</location>
        <location evidence="1">Cilium</location>
    </subcellularLocation>
    <subcellularLocation>
        <location evidence="2">Cytoplasm</location>
    </subcellularLocation>
</comment>
<dbReference type="InterPro" id="IPR055015">
    <property type="entry name" value="GCX_COOH"/>
</dbReference>
<organism evidence="8 9">
    <name type="scientific">Arcticibacterium luteifluviistationis</name>
    <dbReference type="NCBI Taxonomy" id="1784714"/>
    <lineage>
        <taxon>Bacteria</taxon>
        <taxon>Pseudomonadati</taxon>
        <taxon>Bacteroidota</taxon>
        <taxon>Cytophagia</taxon>
        <taxon>Cytophagales</taxon>
        <taxon>Leadbetterellaceae</taxon>
        <taxon>Arcticibacterium</taxon>
    </lineage>
</organism>
<dbReference type="NCBIfam" id="NF041518">
    <property type="entry name" value="choice_anch_Q"/>
    <property type="match status" value="3"/>
</dbReference>
<evidence type="ECO:0000256" key="1">
    <source>
        <dbReference type="ARBA" id="ARBA00004138"/>
    </source>
</evidence>
<dbReference type="PANTHER" id="PTHR11319:SF35">
    <property type="entry name" value="OUTER MEMBRANE PROTEIN PMPC-RELATED"/>
    <property type="match status" value="1"/>
</dbReference>
<proteinExistence type="predicted"/>
<dbReference type="SMART" id="SM00710">
    <property type="entry name" value="PbH1"/>
    <property type="match status" value="10"/>
</dbReference>
<name>A0A2Z4GAQ5_9BACT</name>
<dbReference type="InterPro" id="IPR059226">
    <property type="entry name" value="Choice_anch_Q_dom"/>
</dbReference>
<dbReference type="PANTHER" id="PTHR11319">
    <property type="entry name" value="G PROTEIN-COUPLED RECEPTOR-RELATED"/>
    <property type="match status" value="1"/>
</dbReference>
<sequence>MKHSAAKVFIKPINMKRYLQIIITCLCFTSVSLAQDIYVNVNATGGANNGSSWTDAYTDLQDAIDAATVNQEIWVAAGTYLPTKDHLGNSTPAENRDKNFHIDTDMKIYGGFNGTETALNQRDWTNNATILSGDIGTAGNSTDNSYHVFITANLTSAAIIDGFTVQNGYANGSSTISYSSPIPLWRLGGGGMSNVSSSPTINNVTFTANSADYGGGMLNNSSSPIVNNVTFTANSANFGFGGGMHNQNYSSPTLKNVTFSANSANLGGGGGMYNSLSSPTVNNVIFSANSSTGDGGGMFNISSSLTLSNVIFASNTSNSGDGGGMYNRDSPSTTLTNVTFKGNIATNGGGMYNHNSSPTITNSIFWDNMKGTSTIVAGTDIENLSSTPTVTYSSLQGYTGGTGCITGDPLFVDATDADGADNVWMTADDGINITSGSALIGAGTATGAPLTDITGYTRPSPPSIGAYEYSPCAFAASVVYVDVAATGNGTGSTWANAYTDLQDALDARMACSIIDTILVAEGTYYPTQSPDGTTTDARDRAFHLANANVVILGGYSASAGTPTRGATILSGDIGTIGTATDNAYHVMITANLTTATIIDNVAFTTGNAAGGTAGTLTYAGRGFSRSSGGGMYNTSSSPTLTNCVFANNTAHSSGGGIYNFFGSSPTLTSCIFNDNRVLFTGGGMSNRSSSSPTLTNCVFTGNSADSGGGMYNGSSSPTLTSCMFTGNNSTAHGGGMYNDDSSFPTLTNTAFFKNSALSSGSSVFNEHTLSTTVIAAASTHNATDADLALFPNTKIDLSGLHYKDIIVDSTDLDGPDDIWMTADDGLFLLPNSILRDSGTATGAPALDIAGNTRPSPPSIGAYEYNPCLFATSVVYVDVNAVGNSTGTSWTNAYTKLQDALDARMACSIVDTILVAEGTYYPTSSPDGTTADARDRAFHLADANVLILGGYSASAGTPTGGATILSGDIGTAGDSTDNSYHVLITANLTNASLIDGFIIKNGNAITDRESMAYLSLLFARKTGGGMYNISSSPTICNTTFINNNAQNGGGITNQSTASPIIKNTTFEKNNATYFGGGILNVNSLPRITNATFIRNSALTGGAINNNGSSPKIVNTTFTENVASQEGGALYNYYNSSPTITNSIFWKNTKNNNNATPGADIYNQTSTDSPVLSYSLTQENSDFSTGTGIINNKDPLFVDAANGDYRLKACSPVINMGTTVSHTSDILGNNHFGTVDMGAYEYQGNPFSSTAIYVKKDATGDNDGSSWANAYTDLQDAIDNHCGGLDIWVAAGTYLPTASPDDISTDPRDKSFHIGTDMKIYGGFNGTETALSQRDWESNVTILSGDFDGNDVVTGAGSSLSFTNNEENAIHVLITADLTTSSIIDGFTITKGNANVSPGAIAYQSKNFFGSLGGGLYNFTSSPFITNTTFVNNNTAFNGGAMFNFGSSPSITNSVFANNNADRNGGGIYNEFSSPEITNTTFVNNNAVFKGGGIYNAQFSPTIANTIFWENTQLGGNAVAGADISDNGSATNISYSLTQENSDFSTGTGIINNEDPLFVDAANGDFRLQACSPVIDKGTADTTGLNLGLIDLAGNPRVLDGRIDMGAYEGASVGLATATDLLTWTGAVDTVWNNACNWSPAGIPTATNDVIIPSGPVNQPTIFIDDAKASTVEVYGELTIASDGKLELNGSKDLTNAGFNITFHNWGKVHNNGELVMGNLNTISRTGLFNRGTFNNNAEGEFKIDNTIGVAIYNYISTFNNKGKIIIGANNPVGNTGFSNYKGTVTNSSEGEINIDNTSETGISTLGSTIFTNEGKIIIGANSTEIQNGLENKVSTFNNTLCAELKIFKGTLHNSSTEYVTATVTNTGYILTMDSLKNEGTFTNNGVLKYAVQTGNAVANSTNSSIIVNDTLSTFFTYGGTYNGTVNGIFTAEAATVSAGTFTSPNSFVPLSTLPLGSQTLYAKVTPNGNACSHVVPFLFGNFREIDVRGNYVSIANGDMTPSSLDLTDFGVAGINGGTISHIFTIVNEGTSTLTLGANPVTKSGPHEADYTILQPSETTIAPGDSVYFDIIFDPSVFGERNATISIANDDTDENPYTFAILGNSFCNVPSTASMAGTANLTCSITSVTRTTSGGTSYSWSNGLGTNATANISTAGTYTVTVTAANGCTSTATTEVTIDNTPPTASISGTDSLNCTQNTVTRTASGGASYAWSNGLGANAMVSITNTGTYTVTVTGANGCSSTATTEVVFNNNLVVSASNDGPYEEQETINLIATGGPSYSWAGPNGFTSTLVNPSISNASPAKAGIYTVTVTKGSCTGTATTDVIINCSTPGMSYYLAYVDGAEVDVFAPLVSEMEVQATNRRMTVLAIPNCELPIIESTRLQLSGTGNVQFYNDNEAPYSLYENNGATYGDVFEANYYTFIARGYAQDNSQGVVVGPDVIRFWVVSGDREITSPTLSTNVICAGANLTVSSTATGASSFNVGNMYQAFLSDENGSFTNQILIGSSANPNNIACTIPSNLTGGSNYKVIVRSSSPVVSSDASASLSITSNSVSLLSPTNDILSGTQTEQAIQTINAENKISGSSNVMYKAGNAILLAPGFSTASGNVFSAKIEDVCAE</sequence>
<dbReference type="InterPro" id="IPR006626">
    <property type="entry name" value="PbH1"/>
</dbReference>
<dbReference type="InterPro" id="IPR012334">
    <property type="entry name" value="Pectin_lyas_fold"/>
</dbReference>
<dbReference type="InterPro" id="IPR013783">
    <property type="entry name" value="Ig-like_fold"/>
</dbReference>
<dbReference type="GO" id="GO:0005737">
    <property type="term" value="C:cytoplasm"/>
    <property type="evidence" value="ECO:0007669"/>
    <property type="project" value="UniProtKB-SubCell"/>
</dbReference>
<evidence type="ECO:0000256" key="4">
    <source>
        <dbReference type="ARBA" id="ARBA00023069"/>
    </source>
</evidence>
<dbReference type="KEGG" id="als:DJ013_08935"/>
<keyword evidence="9" id="KW-1185">Reference proteome</keyword>